<dbReference type="Proteomes" id="UP000032568">
    <property type="component" value="Chromosome"/>
</dbReference>
<dbReference type="SUPFAM" id="SSF46785">
    <property type="entry name" value="Winged helix' DNA-binding domain"/>
    <property type="match status" value="1"/>
</dbReference>
<dbReference type="Pfam" id="PF00126">
    <property type="entry name" value="HTH_1"/>
    <property type="match status" value="1"/>
</dbReference>
<dbReference type="EMBL" id="CP059735">
    <property type="protein sequence ID" value="WDE00596.1"/>
    <property type="molecule type" value="Genomic_DNA"/>
</dbReference>
<evidence type="ECO:0000256" key="4">
    <source>
        <dbReference type="ARBA" id="ARBA00023163"/>
    </source>
</evidence>
<dbReference type="Pfam" id="PF03466">
    <property type="entry name" value="LysR_substrate"/>
    <property type="match status" value="1"/>
</dbReference>
<gene>
    <name evidence="6" type="ORF">SG35_008150</name>
</gene>
<keyword evidence="4" id="KW-0804">Transcription</keyword>
<evidence type="ECO:0000313" key="6">
    <source>
        <dbReference type="EMBL" id="WDE00596.1"/>
    </source>
</evidence>
<keyword evidence="2" id="KW-0805">Transcription regulation</keyword>
<keyword evidence="3" id="KW-0238">DNA-binding</keyword>
<evidence type="ECO:0000259" key="5">
    <source>
        <dbReference type="PROSITE" id="PS50931"/>
    </source>
</evidence>
<feature type="domain" description="HTH lysR-type" evidence="5">
    <location>
        <begin position="1"/>
        <end position="59"/>
    </location>
</feature>
<reference evidence="6 7" key="1">
    <citation type="journal article" date="2015" name="Genome Announc.">
        <title>Draft Genome Sequences of Marine Isolates of Thalassomonas viridans and Thalassomonas actiniarum.</title>
        <authorList>
            <person name="Olonade I."/>
            <person name="van Zyl L.J."/>
            <person name="Trindade M."/>
        </authorList>
    </citation>
    <scope>NUCLEOTIDE SEQUENCE [LARGE SCALE GENOMIC DNA]</scope>
    <source>
        <strain evidence="6 7">A5K-106</strain>
    </source>
</reference>
<dbReference type="RefSeq" id="WP_044830763.1">
    <property type="nucleotide sequence ID" value="NZ_CP059735.1"/>
</dbReference>
<dbReference type="CDD" id="cd08422">
    <property type="entry name" value="PBP2_CrgA_like"/>
    <property type="match status" value="1"/>
</dbReference>
<dbReference type="FunFam" id="1.10.10.10:FF:000001">
    <property type="entry name" value="LysR family transcriptional regulator"/>
    <property type="match status" value="1"/>
</dbReference>
<evidence type="ECO:0000256" key="1">
    <source>
        <dbReference type="ARBA" id="ARBA00009437"/>
    </source>
</evidence>
<dbReference type="InterPro" id="IPR036390">
    <property type="entry name" value="WH_DNA-bd_sf"/>
</dbReference>
<evidence type="ECO:0000256" key="3">
    <source>
        <dbReference type="ARBA" id="ARBA00023125"/>
    </source>
</evidence>
<accession>A0AAE9YSU5</accession>
<dbReference type="PROSITE" id="PS50931">
    <property type="entry name" value="HTH_LYSR"/>
    <property type="match status" value="1"/>
</dbReference>
<dbReference type="AlphaFoldDB" id="A0AAE9YSU5"/>
<dbReference type="InterPro" id="IPR036388">
    <property type="entry name" value="WH-like_DNA-bd_sf"/>
</dbReference>
<protein>
    <submittedName>
        <fullName evidence="6">LysR family transcriptional regulator</fullName>
    </submittedName>
</protein>
<dbReference type="PANTHER" id="PTHR30537:SF5">
    <property type="entry name" value="HTH-TYPE TRANSCRIPTIONAL ACTIVATOR TTDR-RELATED"/>
    <property type="match status" value="1"/>
</dbReference>
<dbReference type="KEGG" id="tact:SG35_008150"/>
<dbReference type="PANTHER" id="PTHR30537">
    <property type="entry name" value="HTH-TYPE TRANSCRIPTIONAL REGULATOR"/>
    <property type="match status" value="1"/>
</dbReference>
<comment type="similarity">
    <text evidence="1">Belongs to the LysR transcriptional regulatory family.</text>
</comment>
<organism evidence="6 7">
    <name type="scientific">Thalassomonas actiniarum</name>
    <dbReference type="NCBI Taxonomy" id="485447"/>
    <lineage>
        <taxon>Bacteria</taxon>
        <taxon>Pseudomonadati</taxon>
        <taxon>Pseudomonadota</taxon>
        <taxon>Gammaproteobacteria</taxon>
        <taxon>Alteromonadales</taxon>
        <taxon>Colwelliaceae</taxon>
        <taxon>Thalassomonas</taxon>
    </lineage>
</organism>
<dbReference type="GO" id="GO:0003700">
    <property type="term" value="F:DNA-binding transcription factor activity"/>
    <property type="evidence" value="ECO:0007669"/>
    <property type="project" value="InterPro"/>
</dbReference>
<reference evidence="6 7" key="2">
    <citation type="journal article" date="2022" name="Mar. Drugs">
        <title>Bioassay-Guided Fractionation Leads to the Detection of Cholic Acid Generated by the Rare Thalassomonas sp.</title>
        <authorList>
            <person name="Pheiffer F."/>
            <person name="Schneider Y.K."/>
            <person name="Hansen E.H."/>
            <person name="Andersen J.H."/>
            <person name="Isaksson J."/>
            <person name="Busche T."/>
            <person name="R C."/>
            <person name="Kalinowski J."/>
            <person name="Zyl L.V."/>
            <person name="Trindade M."/>
        </authorList>
    </citation>
    <scope>NUCLEOTIDE SEQUENCE [LARGE SCALE GENOMIC DNA]</scope>
    <source>
        <strain evidence="6 7">A5K-106</strain>
    </source>
</reference>
<evidence type="ECO:0000256" key="2">
    <source>
        <dbReference type="ARBA" id="ARBA00023015"/>
    </source>
</evidence>
<dbReference type="Gene3D" id="3.40.190.290">
    <property type="match status" value="1"/>
</dbReference>
<evidence type="ECO:0000313" key="7">
    <source>
        <dbReference type="Proteomes" id="UP000032568"/>
    </source>
</evidence>
<dbReference type="InterPro" id="IPR058163">
    <property type="entry name" value="LysR-type_TF_proteobact-type"/>
</dbReference>
<sequence>MDQLRALRYFSKVVESGSFTQAAKSFGVPASSLSRRVADLEASLGASLLIRSTRQVKLTEIGRIYFNSIQDILHQLEQSDEAVRSYQAKPMGQLRISAMVGFGEHILLPLLDEFSELYPEIILDVNLSDELSTLGHDEADIAIRGGIAPNERVMAIKLMENQFIPVASPGYLKAWGQPETAVDLLHHKGLYFNTPRGPTPWLAQIDGQWQNVSAPAAFLSNKGSWILEKALQGRGILMLPRWVVAPYIASGQLQELFIKPAVSVTTNKNFAVYLLYQKQEIIVPKVKVAVDFIRDRVQALYS</sequence>
<keyword evidence="7" id="KW-1185">Reference proteome</keyword>
<proteinExistence type="inferred from homology"/>
<dbReference type="SUPFAM" id="SSF53850">
    <property type="entry name" value="Periplasmic binding protein-like II"/>
    <property type="match status" value="1"/>
</dbReference>
<name>A0AAE9YSU5_9GAMM</name>
<dbReference type="InterPro" id="IPR005119">
    <property type="entry name" value="LysR_subst-bd"/>
</dbReference>
<dbReference type="Gene3D" id="1.10.10.10">
    <property type="entry name" value="Winged helix-like DNA-binding domain superfamily/Winged helix DNA-binding domain"/>
    <property type="match status" value="1"/>
</dbReference>
<dbReference type="GO" id="GO:0043565">
    <property type="term" value="F:sequence-specific DNA binding"/>
    <property type="evidence" value="ECO:0007669"/>
    <property type="project" value="TreeGrafter"/>
</dbReference>
<dbReference type="GO" id="GO:0006351">
    <property type="term" value="P:DNA-templated transcription"/>
    <property type="evidence" value="ECO:0007669"/>
    <property type="project" value="TreeGrafter"/>
</dbReference>
<dbReference type="InterPro" id="IPR000847">
    <property type="entry name" value="LysR_HTH_N"/>
</dbReference>